<dbReference type="EMBL" id="ACBW01000031">
    <property type="protein sequence ID" value="EEF74991.1"/>
    <property type="molecule type" value="Genomic_DNA"/>
</dbReference>
<proteinExistence type="predicted"/>
<comment type="caution">
    <text evidence="5">The sequence shown here is derived from an EMBL/GenBank/DDBJ whole genome shotgun (WGS) entry which is preliminary data.</text>
</comment>
<dbReference type="PROSITE" id="PS51379">
    <property type="entry name" value="4FE4S_FER_2"/>
    <property type="match status" value="1"/>
</dbReference>
<dbReference type="Proteomes" id="UP000014073">
    <property type="component" value="Unassembled WGS sequence"/>
</dbReference>
<protein>
    <submittedName>
        <fullName evidence="5">4Fe-4S binding domain protein</fullName>
    </submittedName>
</protein>
<dbReference type="HOGENOM" id="CLU_068049_0_0_10"/>
<dbReference type="InterPro" id="IPR029039">
    <property type="entry name" value="Flavoprotein-like_sf"/>
</dbReference>
<dbReference type="GO" id="GO:0046872">
    <property type="term" value="F:metal ion binding"/>
    <property type="evidence" value="ECO:0007669"/>
    <property type="project" value="UniProtKB-KW"/>
</dbReference>
<keyword evidence="3" id="KW-0411">Iron-sulfur</keyword>
<keyword evidence="2" id="KW-0408">Iron</keyword>
<evidence type="ECO:0000259" key="4">
    <source>
        <dbReference type="PROSITE" id="PS51379"/>
    </source>
</evidence>
<feature type="domain" description="4Fe-4S ferredoxin-type" evidence="4">
    <location>
        <begin position="192"/>
        <end position="221"/>
    </location>
</feature>
<evidence type="ECO:0000313" key="6">
    <source>
        <dbReference type="Proteomes" id="UP000014073"/>
    </source>
</evidence>
<dbReference type="InterPro" id="IPR017896">
    <property type="entry name" value="4Fe4S_Fe-S-bd"/>
</dbReference>
<dbReference type="GO" id="GO:0051536">
    <property type="term" value="F:iron-sulfur cluster binding"/>
    <property type="evidence" value="ECO:0007669"/>
    <property type="project" value="UniProtKB-KW"/>
</dbReference>
<organism evidence="5 6">
    <name type="scientific">Phocaeicola coprophilus DSM 18228 = JCM 13818</name>
    <dbReference type="NCBI Taxonomy" id="547042"/>
    <lineage>
        <taxon>Bacteria</taxon>
        <taxon>Pseudomonadati</taxon>
        <taxon>Bacteroidota</taxon>
        <taxon>Bacteroidia</taxon>
        <taxon>Bacteroidales</taxon>
        <taxon>Bacteroidaceae</taxon>
        <taxon>Phocaeicola</taxon>
    </lineage>
</organism>
<reference evidence="5 6" key="1">
    <citation type="submission" date="2008-12" db="EMBL/GenBank/DDBJ databases">
        <authorList>
            <person name="Fulton L."/>
            <person name="Clifton S."/>
            <person name="Fulton B."/>
            <person name="Xu J."/>
            <person name="Minx P."/>
            <person name="Pepin K.H."/>
            <person name="Johnson M."/>
            <person name="Bhonagiri V."/>
            <person name="Nash W.E."/>
            <person name="Mardis E.R."/>
            <person name="Wilson R.K."/>
        </authorList>
    </citation>
    <scope>NUCLEOTIDE SEQUENCE [LARGE SCALE GENOMIC DNA]</scope>
    <source>
        <strain evidence="5 6">DSM 18228</strain>
    </source>
</reference>
<dbReference type="eggNOG" id="COG1143">
    <property type="taxonomic scope" value="Bacteria"/>
</dbReference>
<dbReference type="InterPro" id="IPR047964">
    <property type="entry name" value="EFR1-like"/>
</dbReference>
<dbReference type="NCBIfam" id="NF038196">
    <property type="entry name" value="ferrodoxin_EFR1"/>
    <property type="match status" value="1"/>
</dbReference>
<dbReference type="STRING" id="547042.BACCOPRO_00473"/>
<gene>
    <name evidence="5" type="ORF">BACCOPRO_00473</name>
</gene>
<dbReference type="Gene3D" id="3.40.50.360">
    <property type="match status" value="1"/>
</dbReference>
<dbReference type="Gene3D" id="3.30.70.20">
    <property type="match status" value="1"/>
</dbReference>
<accession>S0F8W9</accession>
<dbReference type="AlphaFoldDB" id="S0F8W9"/>
<evidence type="ECO:0000313" key="5">
    <source>
        <dbReference type="EMBL" id="EEF74991.1"/>
    </source>
</evidence>
<dbReference type="Pfam" id="PF13187">
    <property type="entry name" value="Fer4_9"/>
    <property type="match status" value="1"/>
</dbReference>
<evidence type="ECO:0000256" key="2">
    <source>
        <dbReference type="ARBA" id="ARBA00023004"/>
    </source>
</evidence>
<dbReference type="SUPFAM" id="SSF52218">
    <property type="entry name" value="Flavoproteins"/>
    <property type="match status" value="1"/>
</dbReference>
<dbReference type="InterPro" id="IPR017900">
    <property type="entry name" value="4Fe4S_Fe_S_CS"/>
</dbReference>
<sequence>MGRAIKLFIMIFYFSGTGNSLWVARQLQESLQEPLYKLVDVLSSDQVYALGDEERLGFVFPVYSWGPPEVVLEMISRLRLSRKPSFLYFVCTCGDDAGKTAEVFCKAVERRGWTCQAGYSVFMPNTYVCLPGFDVDAPEVESRKREEAWGRVREIQVKIAGRESGFDCHEGSMPFLKTYVVRPLFCRFLMSARWFHASDACISCGICEKVCPMNNIRVDRKPVWGKRCTQCLACYHFCPMHAVAYGSQTLNKGQYYFERKRKGKQSEK</sequence>
<keyword evidence="1" id="KW-0479">Metal-binding</keyword>
<keyword evidence="6" id="KW-1185">Reference proteome</keyword>
<dbReference type="SUPFAM" id="SSF54862">
    <property type="entry name" value="4Fe-4S ferredoxins"/>
    <property type="match status" value="1"/>
</dbReference>
<dbReference type="PROSITE" id="PS00198">
    <property type="entry name" value="4FE4S_FER_1"/>
    <property type="match status" value="2"/>
</dbReference>
<evidence type="ECO:0000256" key="1">
    <source>
        <dbReference type="ARBA" id="ARBA00022723"/>
    </source>
</evidence>
<evidence type="ECO:0000256" key="3">
    <source>
        <dbReference type="ARBA" id="ARBA00023014"/>
    </source>
</evidence>
<name>S0F8W9_9BACT</name>